<proteinExistence type="predicted"/>
<reference evidence="1" key="1">
    <citation type="submission" date="2017-02" db="UniProtKB">
        <authorList>
            <consortium name="WormBaseParasite"/>
        </authorList>
    </citation>
    <scope>IDENTIFICATION</scope>
</reference>
<dbReference type="AlphaFoldDB" id="A0A0R3TG42"/>
<evidence type="ECO:0000313" key="1">
    <source>
        <dbReference type="WBParaSite" id="HNAJ_0000603301-mRNA-1"/>
    </source>
</evidence>
<dbReference type="WBParaSite" id="HNAJ_0000603301-mRNA-1">
    <property type="protein sequence ID" value="HNAJ_0000603301-mRNA-1"/>
    <property type="gene ID" value="HNAJ_0000603301"/>
</dbReference>
<protein>
    <submittedName>
        <fullName evidence="1">Uncharacterized protein</fullName>
    </submittedName>
</protein>
<accession>A0A0R3TG42</accession>
<name>A0A0R3TG42_RODNA</name>
<organism evidence="1">
    <name type="scientific">Rodentolepis nana</name>
    <name type="common">Dwarf tapeworm</name>
    <name type="synonym">Hymenolepis nana</name>
    <dbReference type="NCBI Taxonomy" id="102285"/>
    <lineage>
        <taxon>Eukaryota</taxon>
        <taxon>Metazoa</taxon>
        <taxon>Spiralia</taxon>
        <taxon>Lophotrochozoa</taxon>
        <taxon>Platyhelminthes</taxon>
        <taxon>Cestoda</taxon>
        <taxon>Eucestoda</taxon>
        <taxon>Cyclophyllidea</taxon>
        <taxon>Hymenolepididae</taxon>
        <taxon>Rodentolepis</taxon>
    </lineage>
</organism>
<sequence length="116" mass="12959">MSRTKEISSRRSCTSSCRSQVIANGNSGLVQLLRHDVMLSNHPTTTTAIQWMCWMRGSHRGGNSTGSPRGSNLLQRLMPLPCCMRMKREKTSSTQKIESKMLTAMTAMKVVLRPFA</sequence>